<reference evidence="7" key="1">
    <citation type="journal article" date="2019" name="Int. J. Syst. Evol. Microbiol.">
        <title>The Global Catalogue of Microorganisms (GCM) 10K type strain sequencing project: providing services to taxonomists for standard genome sequencing and annotation.</title>
        <authorList>
            <consortium name="The Broad Institute Genomics Platform"/>
            <consortium name="The Broad Institute Genome Sequencing Center for Infectious Disease"/>
            <person name="Wu L."/>
            <person name="Ma J."/>
        </authorList>
    </citation>
    <scope>NUCLEOTIDE SEQUENCE [LARGE SCALE GENOMIC DNA]</scope>
    <source>
        <strain evidence="7">CGMCC 4.7106</strain>
    </source>
</reference>
<dbReference type="SMART" id="SM00100">
    <property type="entry name" value="cNMP"/>
    <property type="match status" value="1"/>
</dbReference>
<dbReference type="SMART" id="SM00419">
    <property type="entry name" value="HTH_CRP"/>
    <property type="match status" value="1"/>
</dbReference>
<accession>A0ABW5D641</accession>
<protein>
    <submittedName>
        <fullName evidence="6">Crp/Fnr family transcriptional regulator</fullName>
    </submittedName>
</protein>
<dbReference type="Proteomes" id="UP001597375">
    <property type="component" value="Unassembled WGS sequence"/>
</dbReference>
<dbReference type="SUPFAM" id="SSF46785">
    <property type="entry name" value="Winged helix' DNA-binding domain"/>
    <property type="match status" value="1"/>
</dbReference>
<sequence>MNRPEIIKRAALASALKRVPIFQGLPAEDVERIAGYASRQSLEKGEILFEEGGEVKGFYIVTKGLIKAYRIGEGGREQLIHLVHPDESFAEPAVAGLPGYPAHTRALGKTEVILIPAAEFLAHLREQSDLALRMLASLSRHLHDLVSTIENYKLRDAETRLLHWLVRRCGGEERTVIKLGISKGVLASELGTRQETLSRIFAKLRAAGEIRVEGREIVIPDTGRLRRLFEQQLHS</sequence>
<dbReference type="Gene3D" id="2.60.120.10">
    <property type="entry name" value="Jelly Rolls"/>
    <property type="match status" value="1"/>
</dbReference>
<evidence type="ECO:0000256" key="3">
    <source>
        <dbReference type="ARBA" id="ARBA00023163"/>
    </source>
</evidence>
<dbReference type="CDD" id="cd00038">
    <property type="entry name" value="CAP_ED"/>
    <property type="match status" value="1"/>
</dbReference>
<dbReference type="PROSITE" id="PS51063">
    <property type="entry name" value="HTH_CRP_2"/>
    <property type="match status" value="1"/>
</dbReference>
<dbReference type="EMBL" id="JBHUIT010000002">
    <property type="protein sequence ID" value="MFD2255451.1"/>
    <property type="molecule type" value="Genomic_DNA"/>
</dbReference>
<gene>
    <name evidence="6" type="ORF">ACFSSA_02075</name>
</gene>
<evidence type="ECO:0000259" key="4">
    <source>
        <dbReference type="PROSITE" id="PS50042"/>
    </source>
</evidence>
<keyword evidence="7" id="KW-1185">Reference proteome</keyword>
<dbReference type="InterPro" id="IPR036390">
    <property type="entry name" value="WH_DNA-bd_sf"/>
</dbReference>
<dbReference type="Pfam" id="PF00027">
    <property type="entry name" value="cNMP_binding"/>
    <property type="match status" value="1"/>
</dbReference>
<feature type="domain" description="Cyclic nucleotide-binding" evidence="4">
    <location>
        <begin position="21"/>
        <end position="141"/>
    </location>
</feature>
<keyword evidence="3" id="KW-0804">Transcription</keyword>
<evidence type="ECO:0000256" key="1">
    <source>
        <dbReference type="ARBA" id="ARBA00023015"/>
    </source>
</evidence>
<dbReference type="PANTHER" id="PTHR24567:SF74">
    <property type="entry name" value="HTH-TYPE TRANSCRIPTIONAL REGULATOR ARCR"/>
    <property type="match status" value="1"/>
</dbReference>
<evidence type="ECO:0000313" key="6">
    <source>
        <dbReference type="EMBL" id="MFD2255451.1"/>
    </source>
</evidence>
<dbReference type="InterPro" id="IPR036388">
    <property type="entry name" value="WH-like_DNA-bd_sf"/>
</dbReference>
<dbReference type="Pfam" id="PF13545">
    <property type="entry name" value="HTH_Crp_2"/>
    <property type="match status" value="1"/>
</dbReference>
<name>A0ABW5D641_9BACT</name>
<dbReference type="PANTHER" id="PTHR24567">
    <property type="entry name" value="CRP FAMILY TRANSCRIPTIONAL REGULATORY PROTEIN"/>
    <property type="match status" value="1"/>
</dbReference>
<dbReference type="RefSeq" id="WP_386818110.1">
    <property type="nucleotide sequence ID" value="NZ_JBHUIT010000002.1"/>
</dbReference>
<feature type="domain" description="HTH crp-type" evidence="5">
    <location>
        <begin position="155"/>
        <end position="223"/>
    </location>
</feature>
<proteinExistence type="predicted"/>
<dbReference type="InterPro" id="IPR018490">
    <property type="entry name" value="cNMP-bd_dom_sf"/>
</dbReference>
<evidence type="ECO:0000259" key="5">
    <source>
        <dbReference type="PROSITE" id="PS51063"/>
    </source>
</evidence>
<dbReference type="InterPro" id="IPR050397">
    <property type="entry name" value="Env_Response_Regulators"/>
</dbReference>
<dbReference type="InterPro" id="IPR014710">
    <property type="entry name" value="RmlC-like_jellyroll"/>
</dbReference>
<keyword evidence="1" id="KW-0805">Transcription regulation</keyword>
<keyword evidence="2" id="KW-0238">DNA-binding</keyword>
<dbReference type="SUPFAM" id="SSF51206">
    <property type="entry name" value="cAMP-binding domain-like"/>
    <property type="match status" value="1"/>
</dbReference>
<dbReference type="InterPro" id="IPR000595">
    <property type="entry name" value="cNMP-bd_dom"/>
</dbReference>
<comment type="caution">
    <text evidence="6">The sequence shown here is derived from an EMBL/GenBank/DDBJ whole genome shotgun (WGS) entry which is preliminary data.</text>
</comment>
<dbReference type="Gene3D" id="1.10.10.10">
    <property type="entry name" value="Winged helix-like DNA-binding domain superfamily/Winged helix DNA-binding domain"/>
    <property type="match status" value="1"/>
</dbReference>
<evidence type="ECO:0000313" key="7">
    <source>
        <dbReference type="Proteomes" id="UP001597375"/>
    </source>
</evidence>
<dbReference type="InterPro" id="IPR012318">
    <property type="entry name" value="HTH_CRP"/>
</dbReference>
<organism evidence="6 7">
    <name type="scientific">Luteolibacter algae</name>
    <dbReference type="NCBI Taxonomy" id="454151"/>
    <lineage>
        <taxon>Bacteria</taxon>
        <taxon>Pseudomonadati</taxon>
        <taxon>Verrucomicrobiota</taxon>
        <taxon>Verrucomicrobiia</taxon>
        <taxon>Verrucomicrobiales</taxon>
        <taxon>Verrucomicrobiaceae</taxon>
        <taxon>Luteolibacter</taxon>
    </lineage>
</organism>
<dbReference type="PROSITE" id="PS50042">
    <property type="entry name" value="CNMP_BINDING_3"/>
    <property type="match status" value="1"/>
</dbReference>
<evidence type="ECO:0000256" key="2">
    <source>
        <dbReference type="ARBA" id="ARBA00023125"/>
    </source>
</evidence>